<organism evidence="2 3">
    <name type="scientific">Terrisporobacter muris</name>
    <dbReference type="NCBI Taxonomy" id="2963284"/>
    <lineage>
        <taxon>Bacteria</taxon>
        <taxon>Bacillati</taxon>
        <taxon>Bacillota</taxon>
        <taxon>Clostridia</taxon>
        <taxon>Peptostreptococcales</taxon>
        <taxon>Peptostreptococcaceae</taxon>
        <taxon>Terrisporobacter</taxon>
    </lineage>
</organism>
<evidence type="ECO:0000313" key="3">
    <source>
        <dbReference type="Proteomes" id="UP001140817"/>
    </source>
</evidence>
<dbReference type="AlphaFoldDB" id="A0A9X2S0F2"/>
<gene>
    <name evidence="2" type="ORF">NSA58_02840</name>
</gene>
<name>A0A9X2S0F2_9FIRM</name>
<evidence type="ECO:0000256" key="1">
    <source>
        <dbReference type="SAM" id="MobiDB-lite"/>
    </source>
</evidence>
<accession>A0A9X2S0F2</accession>
<reference evidence="2" key="1">
    <citation type="submission" date="2022-07" db="EMBL/GenBank/DDBJ databases">
        <title>Enhanced cultured diversity of the mouse gut microbiota enables custom-made synthetic communities.</title>
        <authorList>
            <person name="Afrizal A."/>
        </authorList>
    </citation>
    <scope>NUCLEOTIDE SEQUENCE</scope>
    <source>
        <strain evidence="2">DSM 29186</strain>
    </source>
</reference>
<dbReference type="RefSeq" id="WP_257560028.1">
    <property type="nucleotide sequence ID" value="NZ_JANKBY010000017.1"/>
</dbReference>
<keyword evidence="3" id="KW-1185">Reference proteome</keyword>
<evidence type="ECO:0000313" key="2">
    <source>
        <dbReference type="EMBL" id="MCR1821714.1"/>
    </source>
</evidence>
<dbReference type="Proteomes" id="UP001140817">
    <property type="component" value="Unassembled WGS sequence"/>
</dbReference>
<comment type="caution">
    <text evidence="2">The sequence shown here is derived from an EMBL/GenBank/DDBJ whole genome shotgun (WGS) entry which is preliminary data.</text>
</comment>
<feature type="region of interest" description="Disordered" evidence="1">
    <location>
        <begin position="24"/>
        <end position="51"/>
    </location>
</feature>
<dbReference type="EMBL" id="JANKBY010000017">
    <property type="protein sequence ID" value="MCR1821714.1"/>
    <property type="molecule type" value="Genomic_DNA"/>
</dbReference>
<protein>
    <submittedName>
        <fullName evidence="2">Uncharacterized protein</fullName>
    </submittedName>
</protein>
<sequence>MKLRKTVDDEILKDEALVALTREYFDRKNAEESKESEESKETKSKANKKDK</sequence>
<proteinExistence type="predicted"/>